<dbReference type="Proteomes" id="UP001392437">
    <property type="component" value="Unassembled WGS sequence"/>
</dbReference>
<name>A0AAW0R6M0_9PEZI</name>
<dbReference type="EMBL" id="JAQQWP010000002">
    <property type="protein sequence ID" value="KAK8129458.1"/>
    <property type="molecule type" value="Genomic_DNA"/>
</dbReference>
<proteinExistence type="predicted"/>
<keyword evidence="2" id="KW-1185">Reference proteome</keyword>
<dbReference type="AlphaFoldDB" id="A0AAW0R6M0"/>
<evidence type="ECO:0000313" key="1">
    <source>
        <dbReference type="EMBL" id="KAK8129458.1"/>
    </source>
</evidence>
<comment type="caution">
    <text evidence="1">The sequence shown here is derived from an EMBL/GenBank/DDBJ whole genome shotgun (WGS) entry which is preliminary data.</text>
</comment>
<reference evidence="1 2" key="1">
    <citation type="submission" date="2023-01" db="EMBL/GenBank/DDBJ databases">
        <title>Analysis of 21 Apiospora genomes using comparative genomics revels a genus with tremendous synthesis potential of carbohydrate active enzymes and secondary metabolites.</title>
        <authorList>
            <person name="Sorensen T."/>
        </authorList>
    </citation>
    <scope>NUCLEOTIDE SEQUENCE [LARGE SCALE GENOMIC DNA]</scope>
    <source>
        <strain evidence="1 2">CBS 117206</strain>
    </source>
</reference>
<protein>
    <submittedName>
        <fullName evidence="1">Uncharacterized protein</fullName>
    </submittedName>
</protein>
<organism evidence="1 2">
    <name type="scientific">Apiospora kogelbergensis</name>
    <dbReference type="NCBI Taxonomy" id="1337665"/>
    <lineage>
        <taxon>Eukaryota</taxon>
        <taxon>Fungi</taxon>
        <taxon>Dikarya</taxon>
        <taxon>Ascomycota</taxon>
        <taxon>Pezizomycotina</taxon>
        <taxon>Sordariomycetes</taxon>
        <taxon>Xylariomycetidae</taxon>
        <taxon>Amphisphaeriales</taxon>
        <taxon>Apiosporaceae</taxon>
        <taxon>Apiospora</taxon>
    </lineage>
</organism>
<sequence>MDPLVGQFAQVNLAEDGDLIIRIPETNDPRNGKQFLVDSNAVSRASKELQNLMAGKHEGPGLMALELTGDIASHAILLPIMHGNFAKVPFHLSGTELFQLLKVAGRYKLKHLLRPWIATWIEPYQDWPGPGPHLYDSPFMEKFYKRIWIAWVLGEKEHFRHLTSLLIKQAYPSGDEFVIAGVPLRPRLKIPGLYEYIVKEHDKKVDQIFNAFEHELDVRMDKSTTFCSCPETPSVREKFMCDAIVERSVLRCYTELKRDTCLDGKRKELECMELLSFPHITSGRRMEDHFSGASHESCNPKTWLLDEYERLMSDIASSLDKKQEKYLDYTQSITGVLNDSTAQARKRTREQYEDSL</sequence>
<gene>
    <name evidence="1" type="ORF">PG999_001838</name>
</gene>
<evidence type="ECO:0000313" key="2">
    <source>
        <dbReference type="Proteomes" id="UP001392437"/>
    </source>
</evidence>
<accession>A0AAW0R6M0</accession>